<name>A0A1R1XIJ5_9FUNG</name>
<proteinExistence type="predicted"/>
<organism evidence="2 3">
    <name type="scientific">Smittium culicis</name>
    <dbReference type="NCBI Taxonomy" id="133412"/>
    <lineage>
        <taxon>Eukaryota</taxon>
        <taxon>Fungi</taxon>
        <taxon>Fungi incertae sedis</taxon>
        <taxon>Zoopagomycota</taxon>
        <taxon>Kickxellomycotina</taxon>
        <taxon>Harpellomycetes</taxon>
        <taxon>Harpellales</taxon>
        <taxon>Legeriomycetaceae</taxon>
        <taxon>Smittium</taxon>
    </lineage>
</organism>
<feature type="region of interest" description="Disordered" evidence="1">
    <location>
        <begin position="1"/>
        <end position="41"/>
    </location>
</feature>
<dbReference type="Proteomes" id="UP000187283">
    <property type="component" value="Unassembled WGS sequence"/>
</dbReference>
<reference evidence="2 3" key="1">
    <citation type="submission" date="2017-01" db="EMBL/GenBank/DDBJ databases">
        <authorList>
            <person name="Mah S.A."/>
            <person name="Swanson W.J."/>
            <person name="Moy G.W."/>
            <person name="Vacquier V.D."/>
        </authorList>
    </citation>
    <scope>NUCLEOTIDE SEQUENCE [LARGE SCALE GENOMIC DNA]</scope>
    <source>
        <strain evidence="2 3">GSMNP</strain>
    </source>
</reference>
<evidence type="ECO:0000313" key="2">
    <source>
        <dbReference type="EMBL" id="OMJ14430.1"/>
    </source>
</evidence>
<evidence type="ECO:0000313" key="3">
    <source>
        <dbReference type="Proteomes" id="UP000187283"/>
    </source>
</evidence>
<dbReference type="AlphaFoldDB" id="A0A1R1XIJ5"/>
<evidence type="ECO:0000256" key="1">
    <source>
        <dbReference type="SAM" id="MobiDB-lite"/>
    </source>
</evidence>
<keyword evidence="3" id="KW-1185">Reference proteome</keyword>
<feature type="region of interest" description="Disordered" evidence="1">
    <location>
        <begin position="53"/>
        <end position="72"/>
    </location>
</feature>
<dbReference type="EMBL" id="LSSN01003071">
    <property type="protein sequence ID" value="OMJ14430.1"/>
    <property type="molecule type" value="Genomic_DNA"/>
</dbReference>
<comment type="caution">
    <text evidence="2">The sequence shown here is derived from an EMBL/GenBank/DDBJ whole genome shotgun (WGS) entry which is preliminary data.</text>
</comment>
<sequence length="72" mass="7591">MGQPLRLPSMEPNIASCTESSEGTTNNNTDYPPVESFSMEPRSTEAINSLDITTASNNGSAGSNKLKISAVE</sequence>
<feature type="compositionally biased region" description="Polar residues" evidence="1">
    <location>
        <begin position="53"/>
        <end position="63"/>
    </location>
</feature>
<protein>
    <submittedName>
        <fullName evidence="2">Uncharacterized protein</fullName>
    </submittedName>
</protein>
<gene>
    <name evidence="2" type="ORF">AYI70_g7878</name>
</gene>
<accession>A0A1R1XIJ5</accession>